<dbReference type="Pfam" id="PF00059">
    <property type="entry name" value="Lectin_C"/>
    <property type="match status" value="1"/>
</dbReference>
<evidence type="ECO:0000313" key="2">
    <source>
        <dbReference type="EMBL" id="KAG7174559.1"/>
    </source>
</evidence>
<name>A0A8J5N7M4_HOMAM</name>
<reference evidence="2" key="1">
    <citation type="journal article" date="2021" name="Sci. Adv.">
        <title>The American lobster genome reveals insights on longevity, neural, and immune adaptations.</title>
        <authorList>
            <person name="Polinski J.M."/>
            <person name="Zimin A.V."/>
            <person name="Clark K.F."/>
            <person name="Kohn A.B."/>
            <person name="Sadowski N."/>
            <person name="Timp W."/>
            <person name="Ptitsyn A."/>
            <person name="Khanna P."/>
            <person name="Romanova D.Y."/>
            <person name="Williams P."/>
            <person name="Greenwood S.J."/>
            <person name="Moroz L.L."/>
            <person name="Walt D.R."/>
            <person name="Bodnar A.G."/>
        </authorList>
    </citation>
    <scope>NUCLEOTIDE SEQUENCE</scope>
    <source>
        <strain evidence="2">GMGI-L3</strain>
    </source>
</reference>
<gene>
    <name evidence="2" type="ORF">Hamer_G016464</name>
</gene>
<evidence type="ECO:0000313" key="3">
    <source>
        <dbReference type="Proteomes" id="UP000747542"/>
    </source>
</evidence>
<dbReference type="EMBL" id="JAHLQT010007588">
    <property type="protein sequence ID" value="KAG7174559.1"/>
    <property type="molecule type" value="Genomic_DNA"/>
</dbReference>
<dbReference type="CDD" id="cd00037">
    <property type="entry name" value="CLECT"/>
    <property type="match status" value="1"/>
</dbReference>
<dbReference type="InterPro" id="IPR001304">
    <property type="entry name" value="C-type_lectin-like"/>
</dbReference>
<dbReference type="AlphaFoldDB" id="A0A8J5N7M4"/>
<dbReference type="Proteomes" id="UP000747542">
    <property type="component" value="Unassembled WGS sequence"/>
</dbReference>
<dbReference type="InterPro" id="IPR016187">
    <property type="entry name" value="CTDL_fold"/>
</dbReference>
<evidence type="ECO:0000259" key="1">
    <source>
        <dbReference type="PROSITE" id="PS50041"/>
    </source>
</evidence>
<dbReference type="InterPro" id="IPR016186">
    <property type="entry name" value="C-type_lectin-like/link_sf"/>
</dbReference>
<comment type="caution">
    <text evidence="2">The sequence shown here is derived from an EMBL/GenBank/DDBJ whole genome shotgun (WGS) entry which is preliminary data.</text>
</comment>
<protein>
    <submittedName>
        <fullName evidence="2">Putative Lectin C-type domain-containing protein 6</fullName>
    </submittedName>
</protein>
<dbReference type="SUPFAM" id="SSF56436">
    <property type="entry name" value="C-type lectin-like"/>
    <property type="match status" value="1"/>
</dbReference>
<dbReference type="Gene3D" id="3.10.100.10">
    <property type="entry name" value="Mannose-Binding Protein A, subunit A"/>
    <property type="match status" value="1"/>
</dbReference>
<keyword evidence="3" id="KW-1185">Reference proteome</keyword>
<organism evidence="2 3">
    <name type="scientific">Homarus americanus</name>
    <name type="common">American lobster</name>
    <dbReference type="NCBI Taxonomy" id="6706"/>
    <lineage>
        <taxon>Eukaryota</taxon>
        <taxon>Metazoa</taxon>
        <taxon>Ecdysozoa</taxon>
        <taxon>Arthropoda</taxon>
        <taxon>Crustacea</taxon>
        <taxon>Multicrustacea</taxon>
        <taxon>Malacostraca</taxon>
        <taxon>Eumalacostraca</taxon>
        <taxon>Eucarida</taxon>
        <taxon>Decapoda</taxon>
        <taxon>Pleocyemata</taxon>
        <taxon>Astacidea</taxon>
        <taxon>Nephropoidea</taxon>
        <taxon>Nephropidae</taxon>
        <taxon>Homarus</taxon>
    </lineage>
</organism>
<accession>A0A8J5N7M4</accession>
<sequence>MKRANTAVVWAGTWPLLSTSTPSRASSPQMSYLWIGGTKDIVEDQWRWVTGEALRPGDWCRGSPEITVGARDCIYMELDCHPPLRSGSCLGSRKYICQYRP</sequence>
<proteinExistence type="predicted"/>
<dbReference type="PROSITE" id="PS50041">
    <property type="entry name" value="C_TYPE_LECTIN_2"/>
    <property type="match status" value="1"/>
</dbReference>
<feature type="domain" description="C-type lectin" evidence="1">
    <location>
        <begin position="31"/>
        <end position="98"/>
    </location>
</feature>